<proteinExistence type="predicted"/>
<dbReference type="PANTHER" id="PTHR35365:SF18">
    <property type="entry name" value="MUCIN-19-LIKE-RELATED"/>
    <property type="match status" value="1"/>
</dbReference>
<dbReference type="PANTHER" id="PTHR35365">
    <property type="entry name" value="LP04239P"/>
    <property type="match status" value="1"/>
</dbReference>
<name>A0A8S4NBQ9_OWEFU</name>
<dbReference type="Pfam" id="PF11218">
    <property type="entry name" value="DUF3011"/>
    <property type="match status" value="1"/>
</dbReference>
<dbReference type="AlphaFoldDB" id="A0A8S4NBQ9"/>
<evidence type="ECO:0000313" key="5">
    <source>
        <dbReference type="EMBL" id="CAH1778567.1"/>
    </source>
</evidence>
<feature type="disulfide bond" evidence="1">
    <location>
        <begin position="94"/>
        <end position="103"/>
    </location>
</feature>
<reference evidence="5" key="1">
    <citation type="submission" date="2022-03" db="EMBL/GenBank/DDBJ databases">
        <authorList>
            <person name="Martin C."/>
        </authorList>
    </citation>
    <scope>NUCLEOTIDE SEQUENCE</scope>
</reference>
<feature type="disulfide bond" evidence="1">
    <location>
        <begin position="75"/>
        <end position="92"/>
    </location>
</feature>
<accession>A0A8S4NBQ9</accession>
<evidence type="ECO:0000259" key="4">
    <source>
        <dbReference type="PROSITE" id="PS50026"/>
    </source>
</evidence>
<feature type="signal peptide" evidence="3">
    <location>
        <begin position="1"/>
        <end position="19"/>
    </location>
</feature>
<dbReference type="OrthoDB" id="10045365at2759"/>
<dbReference type="InterPro" id="IPR053121">
    <property type="entry name" value="Spore_Coat_Assembly"/>
</dbReference>
<evidence type="ECO:0000313" key="6">
    <source>
        <dbReference type="Proteomes" id="UP000749559"/>
    </source>
</evidence>
<feature type="region of interest" description="Disordered" evidence="2">
    <location>
        <begin position="184"/>
        <end position="341"/>
    </location>
</feature>
<keyword evidence="3" id="KW-0732">Signal</keyword>
<evidence type="ECO:0000256" key="2">
    <source>
        <dbReference type="SAM" id="MobiDB-lite"/>
    </source>
</evidence>
<comment type="caution">
    <text evidence="1">Lacks conserved residue(s) required for the propagation of feature annotation.</text>
</comment>
<keyword evidence="6" id="KW-1185">Reference proteome</keyword>
<keyword evidence="1" id="KW-0245">EGF-like domain</keyword>
<dbReference type="PROSITE" id="PS50026">
    <property type="entry name" value="EGF_3"/>
    <property type="match status" value="1"/>
</dbReference>
<gene>
    <name evidence="5" type="ORF">OFUS_LOCUS5470</name>
</gene>
<feature type="compositionally biased region" description="Low complexity" evidence="2">
    <location>
        <begin position="184"/>
        <end position="338"/>
    </location>
</feature>
<dbReference type="InterPro" id="IPR000742">
    <property type="entry name" value="EGF"/>
</dbReference>
<evidence type="ECO:0000256" key="3">
    <source>
        <dbReference type="SAM" id="SignalP"/>
    </source>
</evidence>
<dbReference type="InterPro" id="IPR021381">
    <property type="entry name" value="DUF3011"/>
</dbReference>
<dbReference type="EMBL" id="CAIIXF020000003">
    <property type="protein sequence ID" value="CAH1778567.1"/>
    <property type="molecule type" value="Genomic_DNA"/>
</dbReference>
<feature type="domain" description="EGF-like" evidence="4">
    <location>
        <begin position="66"/>
        <end position="104"/>
    </location>
</feature>
<comment type="caution">
    <text evidence="5">The sequence shown here is derived from an EMBL/GenBank/DDBJ whole genome shotgun (WGS) entry which is preliminary data.</text>
</comment>
<dbReference type="Gene3D" id="2.10.25.10">
    <property type="entry name" value="Laminin"/>
    <property type="match status" value="1"/>
</dbReference>
<dbReference type="PROSITE" id="PS00022">
    <property type="entry name" value="EGF_1"/>
    <property type="match status" value="1"/>
</dbReference>
<dbReference type="Proteomes" id="UP000749559">
    <property type="component" value="Unassembled WGS sequence"/>
</dbReference>
<dbReference type="CDD" id="cd00054">
    <property type="entry name" value="EGF_CA"/>
    <property type="match status" value="1"/>
</dbReference>
<protein>
    <recommendedName>
        <fullName evidence="4">EGF-like domain-containing protein</fullName>
    </recommendedName>
</protein>
<feature type="chain" id="PRO_5035729777" description="EGF-like domain-containing protein" evidence="3">
    <location>
        <begin position="20"/>
        <end position="551"/>
    </location>
</feature>
<evidence type="ECO:0000256" key="1">
    <source>
        <dbReference type="PROSITE-ProRule" id="PRU00076"/>
    </source>
</evidence>
<keyword evidence="1" id="KW-1015">Disulfide bond</keyword>
<sequence>MTHLHSMLMLSVTLGVITAVVIESPCKTGFSIPWNGGYQCLCPPNKQGKNCSEDVPDADNCTWPGHENACASAPCHGEDAVCINTFGGKYKCLCPPGANGDRCGQGTHCFQCASRRWRNVTCPLFDDKPFLASMSIHNVTLETQISRTRCTMNDRWNFDYRTGYMWVAKGCRGEFCVHFQEDVPSTTTGPQTTTGPSTTTTPTTGPSTTTTSTTGPSTTTTPTTGPSTTTTPTTGPSTTTTPTTGPSTTTTPTTGPSTTTTPTTGPSTTTTPTTGPSTTTTPTTGPSTTTTPTTGPSTTTTPTTGPSTTTTPTTGPSTTTTPTTGPSTTTEPQTTTTTREVGERTQLFTEKIIDIAVTHSGQIAVIKDDPKTFMILDTDFNLVKTFFQTNYARVGTYFKESTSTSIFLACDSTASYDTYSVAGNFIANKPLNPPTREIFDLAIIPTDSGPDFVAYIDKSTSKLELDGMNVHSFRAPNYLALRDNIVVVSDAEDNIVIGYNINILDNELFRYGGDSQIILKDVCIDSKVLQHDSLLIRCFKYSSKDNKLFAG</sequence>
<organism evidence="5 6">
    <name type="scientific">Owenia fusiformis</name>
    <name type="common">Polychaete worm</name>
    <dbReference type="NCBI Taxonomy" id="6347"/>
    <lineage>
        <taxon>Eukaryota</taxon>
        <taxon>Metazoa</taxon>
        <taxon>Spiralia</taxon>
        <taxon>Lophotrochozoa</taxon>
        <taxon>Annelida</taxon>
        <taxon>Polychaeta</taxon>
        <taxon>Sedentaria</taxon>
        <taxon>Canalipalpata</taxon>
        <taxon>Sabellida</taxon>
        <taxon>Oweniida</taxon>
        <taxon>Oweniidae</taxon>
        <taxon>Owenia</taxon>
    </lineage>
</organism>